<dbReference type="InterPro" id="IPR039537">
    <property type="entry name" value="Retrotran_Ty1/copia-like"/>
</dbReference>
<dbReference type="PANTHER" id="PTHR42648:SF21">
    <property type="entry name" value="CYSTEINE-RICH RLK (RECEPTOR-LIKE PROTEIN KINASE) 8"/>
    <property type="match status" value="1"/>
</dbReference>
<name>A0AAQ3TP09_PASNO</name>
<feature type="compositionally biased region" description="Low complexity" evidence="5">
    <location>
        <begin position="464"/>
        <end position="495"/>
    </location>
</feature>
<evidence type="ECO:0000256" key="2">
    <source>
        <dbReference type="ARBA" id="ARBA00022723"/>
    </source>
</evidence>
<dbReference type="InterPro" id="IPR036397">
    <property type="entry name" value="RNaseH_sf"/>
</dbReference>
<reference evidence="7 8" key="1">
    <citation type="submission" date="2024-02" db="EMBL/GenBank/DDBJ databases">
        <title>High-quality chromosome-scale genome assembly of Pensacola bahiagrass (Paspalum notatum Flugge var. saurae).</title>
        <authorList>
            <person name="Vega J.M."/>
            <person name="Podio M."/>
            <person name="Orjuela J."/>
            <person name="Siena L.A."/>
            <person name="Pessino S.C."/>
            <person name="Combes M.C."/>
            <person name="Mariac C."/>
            <person name="Albertini E."/>
            <person name="Pupilli F."/>
            <person name="Ortiz J.P.A."/>
            <person name="Leblanc O."/>
        </authorList>
    </citation>
    <scope>NUCLEOTIDE SEQUENCE [LARGE SCALE GENOMIC DNA]</scope>
    <source>
        <strain evidence="7">R1</strain>
        <tissue evidence="7">Leaf</tissue>
    </source>
</reference>
<dbReference type="InterPro" id="IPR001584">
    <property type="entry name" value="Integrase_cat-core"/>
</dbReference>
<evidence type="ECO:0000259" key="6">
    <source>
        <dbReference type="PROSITE" id="PS50994"/>
    </source>
</evidence>
<keyword evidence="1" id="KW-0645">Protease</keyword>
<dbReference type="PROSITE" id="PS50994">
    <property type="entry name" value="INTEGRASE"/>
    <property type="match status" value="1"/>
</dbReference>
<proteinExistence type="predicted"/>
<dbReference type="AlphaFoldDB" id="A0AAQ3TP09"/>
<feature type="compositionally biased region" description="Basic and acidic residues" evidence="5">
    <location>
        <begin position="496"/>
        <end position="513"/>
    </location>
</feature>
<dbReference type="PANTHER" id="PTHR42648">
    <property type="entry name" value="TRANSPOSASE, PUTATIVE-RELATED"/>
    <property type="match status" value="1"/>
</dbReference>
<evidence type="ECO:0000256" key="3">
    <source>
        <dbReference type="ARBA" id="ARBA00022750"/>
    </source>
</evidence>
<dbReference type="InterPro" id="IPR043502">
    <property type="entry name" value="DNA/RNA_pol_sf"/>
</dbReference>
<dbReference type="Gene3D" id="3.30.420.10">
    <property type="entry name" value="Ribonuclease H-like superfamily/Ribonuclease H"/>
    <property type="match status" value="1"/>
</dbReference>
<protein>
    <recommendedName>
        <fullName evidence="6">Integrase catalytic domain-containing protein</fullName>
    </recommendedName>
</protein>
<evidence type="ECO:0000256" key="1">
    <source>
        <dbReference type="ARBA" id="ARBA00022670"/>
    </source>
</evidence>
<keyword evidence="8" id="KW-1185">Reference proteome</keyword>
<keyword evidence="4" id="KW-0378">Hydrolase</keyword>
<evidence type="ECO:0000313" key="7">
    <source>
        <dbReference type="EMBL" id="WVZ76624.1"/>
    </source>
</evidence>
<feature type="domain" description="Integrase catalytic" evidence="6">
    <location>
        <begin position="200"/>
        <end position="366"/>
    </location>
</feature>
<feature type="compositionally biased region" description="Polar residues" evidence="5">
    <location>
        <begin position="816"/>
        <end position="826"/>
    </location>
</feature>
<dbReference type="InterPro" id="IPR025724">
    <property type="entry name" value="GAG-pre-integrase_dom"/>
</dbReference>
<gene>
    <name evidence="7" type="ORF">U9M48_024581</name>
</gene>
<keyword evidence="2" id="KW-0479">Metal-binding</keyword>
<dbReference type="Pfam" id="PF13976">
    <property type="entry name" value="gag_pre-integrs"/>
    <property type="match status" value="1"/>
</dbReference>
<dbReference type="SUPFAM" id="SSF56672">
    <property type="entry name" value="DNA/RNA polymerases"/>
    <property type="match status" value="1"/>
</dbReference>
<dbReference type="GO" id="GO:0006508">
    <property type="term" value="P:proteolysis"/>
    <property type="evidence" value="ECO:0007669"/>
    <property type="project" value="UniProtKB-KW"/>
</dbReference>
<sequence>MVTPVMDRGKEDVWIMDSGCSRHMTGHHKWFSSLNPVSTKEYITFGDNGQGKVMDVGSVSLSAKLSLREVAFVRNLGFNLVSVSQLLDEGFDVHFKEGACCVLDAKETLVCSLLPFGQVFRVDLTSISGPARCLVASPSTNIWKWHRRLGHLSFDLLVRLSSMGLIRGLPKLRAENDLVCHPCHHGKMVAASHIPVSQVMTSYPSELLHMDTVGLTRVASVSGKWYVLVGVDDFSRFSWVFFMEFKDEAFGFVCDLVLRLRNESHKAMRAIRSDNCGEFRNSRFENFCHDLGLEHQFSSPYTPPQNGVVERKNRTLVEMARTMLDEHRTPRRFWAEAVNTAYYIANRIFLRAFLGKTSYKLQFGRQSSVKHLRAFGCRCFVLKKAGHLDKFESRCLDGIFLGYASSSRAFRVWILEAKQVVETCEVSFDETIPCTTLAFELSGDDEEDTPIFEDEEGAVDDGDAGATAPAAAPAPSATSSDDDGGLLPSASSSLPRRQDHAEAGPAEDAREVTSEIVPSRQVQRDHPPHRMIRDIHQHAPFFSHSAYVVSFEPRDVSHALFDPNWVNAMHEELENFEKNHVWDLVEPPPNCRPIGAKWVFKNKQGEDGMVVRNKARLVAQGFCQKERLDYEETFAPVARLEAIRVLLAFAVSKGFKLQQMDVKSAFLNGFIEEEVYVRQPPGFESARFSDRVYKLRKALYGLKQAPRAWYARLKSFLLKSGFVMGSVDKTLFLLSRGGDTLIVQIYVDDIIFGGSSHALVSSFAEQMSREFEMSLMGELQFFLGLQIKQDPEGTFVHQAKYTRDILKKFDMGHSKPMTTPMSTNTALDADEDGEAVD</sequence>
<dbReference type="GO" id="GO:0003676">
    <property type="term" value="F:nucleic acid binding"/>
    <property type="evidence" value="ECO:0007669"/>
    <property type="project" value="InterPro"/>
</dbReference>
<dbReference type="InterPro" id="IPR054722">
    <property type="entry name" value="PolX-like_BBD"/>
</dbReference>
<evidence type="ECO:0000256" key="4">
    <source>
        <dbReference type="ARBA" id="ARBA00022801"/>
    </source>
</evidence>
<dbReference type="EMBL" id="CP144749">
    <property type="protein sequence ID" value="WVZ76624.1"/>
    <property type="molecule type" value="Genomic_DNA"/>
</dbReference>
<evidence type="ECO:0000256" key="5">
    <source>
        <dbReference type="SAM" id="MobiDB-lite"/>
    </source>
</evidence>
<feature type="compositionally biased region" description="Acidic residues" evidence="5">
    <location>
        <begin position="828"/>
        <end position="837"/>
    </location>
</feature>
<dbReference type="Pfam" id="PF00665">
    <property type="entry name" value="rve"/>
    <property type="match status" value="1"/>
</dbReference>
<dbReference type="Pfam" id="PF22936">
    <property type="entry name" value="Pol_BBD"/>
    <property type="match status" value="1"/>
</dbReference>
<feature type="region of interest" description="Disordered" evidence="5">
    <location>
        <begin position="816"/>
        <end position="837"/>
    </location>
</feature>
<feature type="region of interest" description="Disordered" evidence="5">
    <location>
        <begin position="455"/>
        <end position="526"/>
    </location>
</feature>
<dbReference type="InterPro" id="IPR057670">
    <property type="entry name" value="SH3_retrovirus"/>
</dbReference>
<dbReference type="SUPFAM" id="SSF53098">
    <property type="entry name" value="Ribonuclease H-like"/>
    <property type="match status" value="1"/>
</dbReference>
<dbReference type="Pfam" id="PF25597">
    <property type="entry name" value="SH3_retrovirus"/>
    <property type="match status" value="1"/>
</dbReference>
<dbReference type="InterPro" id="IPR013103">
    <property type="entry name" value="RVT_2"/>
</dbReference>
<dbReference type="Proteomes" id="UP001341281">
    <property type="component" value="Chromosome 05"/>
</dbReference>
<dbReference type="GO" id="GO:0015074">
    <property type="term" value="P:DNA integration"/>
    <property type="evidence" value="ECO:0007669"/>
    <property type="project" value="InterPro"/>
</dbReference>
<organism evidence="7 8">
    <name type="scientific">Paspalum notatum var. saurae</name>
    <dbReference type="NCBI Taxonomy" id="547442"/>
    <lineage>
        <taxon>Eukaryota</taxon>
        <taxon>Viridiplantae</taxon>
        <taxon>Streptophyta</taxon>
        <taxon>Embryophyta</taxon>
        <taxon>Tracheophyta</taxon>
        <taxon>Spermatophyta</taxon>
        <taxon>Magnoliopsida</taxon>
        <taxon>Liliopsida</taxon>
        <taxon>Poales</taxon>
        <taxon>Poaceae</taxon>
        <taxon>PACMAD clade</taxon>
        <taxon>Panicoideae</taxon>
        <taxon>Andropogonodae</taxon>
        <taxon>Paspaleae</taxon>
        <taxon>Paspalinae</taxon>
        <taxon>Paspalum</taxon>
    </lineage>
</organism>
<dbReference type="GO" id="GO:0046872">
    <property type="term" value="F:metal ion binding"/>
    <property type="evidence" value="ECO:0007669"/>
    <property type="project" value="UniProtKB-KW"/>
</dbReference>
<dbReference type="GO" id="GO:0004190">
    <property type="term" value="F:aspartic-type endopeptidase activity"/>
    <property type="evidence" value="ECO:0007669"/>
    <property type="project" value="UniProtKB-KW"/>
</dbReference>
<dbReference type="Pfam" id="PF07727">
    <property type="entry name" value="RVT_2"/>
    <property type="match status" value="1"/>
</dbReference>
<accession>A0AAQ3TP09</accession>
<evidence type="ECO:0000313" key="8">
    <source>
        <dbReference type="Proteomes" id="UP001341281"/>
    </source>
</evidence>
<dbReference type="InterPro" id="IPR012337">
    <property type="entry name" value="RNaseH-like_sf"/>
</dbReference>
<keyword evidence="3" id="KW-0064">Aspartyl protease</keyword>